<dbReference type="AlphaFoldDB" id="A0A9X2WR86"/>
<dbReference type="Proteomes" id="UP001155604">
    <property type="component" value="Unassembled WGS sequence"/>
</dbReference>
<evidence type="ECO:0000313" key="2">
    <source>
        <dbReference type="Proteomes" id="UP001155604"/>
    </source>
</evidence>
<keyword evidence="2" id="KW-1185">Reference proteome</keyword>
<organism evidence="1 2">
    <name type="scientific">Shewanella septentrionalis</name>
    <dbReference type="NCBI Taxonomy" id="2952223"/>
    <lineage>
        <taxon>Bacteria</taxon>
        <taxon>Pseudomonadati</taxon>
        <taxon>Pseudomonadota</taxon>
        <taxon>Gammaproteobacteria</taxon>
        <taxon>Alteromonadales</taxon>
        <taxon>Shewanellaceae</taxon>
        <taxon>Shewanella</taxon>
    </lineage>
</organism>
<reference evidence="1" key="1">
    <citation type="journal article" date="2023" name="Int. J. Syst. Evol. Microbiol.">
        <title>&lt;i&gt;Shewanella septentrionalis&lt;/i&gt; sp. nov. and &lt;i&gt;Shewanella holmiensis&lt;/i&gt; sp. nov., isolated from Baltic Sea water and sediments.</title>
        <authorList>
            <person name="Martin-Rodriguez A.J."/>
            <person name="Thorell K."/>
            <person name="Joffre E."/>
            <person name="Jensie-Markopoulos S."/>
            <person name="Moore E.R.B."/>
            <person name="Sjoling A."/>
        </authorList>
    </citation>
    <scope>NUCLEOTIDE SEQUENCE</scope>
    <source>
        <strain evidence="1">SP1W3</strain>
    </source>
</reference>
<dbReference type="RefSeq" id="WP_261271577.1">
    <property type="nucleotide sequence ID" value="NZ_JAMTCC010000002.1"/>
</dbReference>
<protein>
    <submittedName>
        <fullName evidence="1">Uncharacterized protein</fullName>
    </submittedName>
</protein>
<sequence>MNYPQKMLIMTETDVLLTEVISVPQKSLVVDAYHTCELRGDVAEAFSKAPFKSRANRHPHWQWLSQGYYFWAVEHFAHKWGKDSISGDYAIIGCNLTFNEDELLDLVDDFGHQDWLVQLINLYRDYLDRCYHQVGGHKREATVCQVIEHFRKAKAFPFIAVKAEDSYHEERIKFAPGKTASIFLKKRQQICLFETGYRCITHKSLVFPII</sequence>
<name>A0A9X2WR86_9GAMM</name>
<gene>
    <name evidence="1" type="ORF">NE536_01590</name>
</gene>
<accession>A0A9X2WR86</accession>
<comment type="caution">
    <text evidence="1">The sequence shown here is derived from an EMBL/GenBank/DDBJ whole genome shotgun (WGS) entry which is preliminary data.</text>
</comment>
<evidence type="ECO:0000313" key="1">
    <source>
        <dbReference type="EMBL" id="MCT7944062.1"/>
    </source>
</evidence>
<proteinExistence type="predicted"/>
<dbReference type="EMBL" id="JAMTCC010000002">
    <property type="protein sequence ID" value="MCT7944062.1"/>
    <property type="molecule type" value="Genomic_DNA"/>
</dbReference>